<evidence type="ECO:0000256" key="1">
    <source>
        <dbReference type="SAM" id="Phobius"/>
    </source>
</evidence>
<keyword evidence="1" id="KW-0812">Transmembrane</keyword>
<evidence type="ECO:0000313" key="2">
    <source>
        <dbReference type="EMBL" id="MBM6949124.1"/>
    </source>
</evidence>
<accession>A0A938XC77</accession>
<feature type="transmembrane region" description="Helical" evidence="1">
    <location>
        <begin position="160"/>
        <end position="179"/>
    </location>
</feature>
<comment type="caution">
    <text evidence="2">The sequence shown here is derived from an EMBL/GenBank/DDBJ whole genome shotgun (WGS) entry which is preliminary data.</text>
</comment>
<evidence type="ECO:0000313" key="3">
    <source>
        <dbReference type="Proteomes" id="UP000705508"/>
    </source>
</evidence>
<sequence>MDKIIKTSKTIRAILKVLFWVVAVVSVVILAAILVALFMKGGTALDGGFSITLGNYSLLLNQEYSSQQLTSLHFMTFANVALFGTLSCYIIRVLLNVFEPMSQGKPFSTTISVALKKLAYAILIMGIISFVLQIATNLIFYNVFDIPSLFNADRVESCSISIVSDGSFIIWFFILRLVGHIFKYGETLQQLSDETL</sequence>
<feature type="transmembrane region" description="Helical" evidence="1">
    <location>
        <begin position="118"/>
        <end position="140"/>
    </location>
</feature>
<dbReference type="AlphaFoldDB" id="A0A938XC77"/>
<reference evidence="2" key="2">
    <citation type="journal article" date="2021" name="Sci. Rep.">
        <title>The distribution of antibiotic resistance genes in chicken gut microbiota commensals.</title>
        <authorList>
            <person name="Juricova H."/>
            <person name="Matiasovicova J."/>
            <person name="Kubasova T."/>
            <person name="Cejkova D."/>
            <person name="Rychlik I."/>
        </authorList>
    </citation>
    <scope>NUCLEOTIDE SEQUENCE</scope>
    <source>
        <strain evidence="2">An582</strain>
    </source>
</reference>
<keyword evidence="1" id="KW-0472">Membrane</keyword>
<feature type="transmembrane region" description="Helical" evidence="1">
    <location>
        <begin position="13"/>
        <end position="39"/>
    </location>
</feature>
<organism evidence="2 3">
    <name type="scientific">Mordavella massiliensis</name>
    <dbReference type="NCBI Taxonomy" id="1871024"/>
    <lineage>
        <taxon>Bacteria</taxon>
        <taxon>Bacillati</taxon>
        <taxon>Bacillota</taxon>
        <taxon>Clostridia</taxon>
        <taxon>Eubacteriales</taxon>
        <taxon>Clostridiaceae</taxon>
        <taxon>Mordavella</taxon>
    </lineage>
</organism>
<dbReference type="EMBL" id="JACJKS010000018">
    <property type="protein sequence ID" value="MBM6949124.1"/>
    <property type="molecule type" value="Genomic_DNA"/>
</dbReference>
<reference evidence="2" key="1">
    <citation type="submission" date="2020-08" db="EMBL/GenBank/DDBJ databases">
        <authorList>
            <person name="Cejkova D."/>
            <person name="Kubasova T."/>
            <person name="Jahodarova E."/>
            <person name="Rychlik I."/>
        </authorList>
    </citation>
    <scope>NUCLEOTIDE SEQUENCE</scope>
    <source>
        <strain evidence="2">An582</strain>
    </source>
</reference>
<dbReference type="RefSeq" id="WP_204907128.1">
    <property type="nucleotide sequence ID" value="NZ_JACJKS010000018.1"/>
</dbReference>
<gene>
    <name evidence="2" type="ORF">H6A20_10730</name>
</gene>
<feature type="transmembrane region" description="Helical" evidence="1">
    <location>
        <begin position="74"/>
        <end position="98"/>
    </location>
</feature>
<dbReference type="Proteomes" id="UP000705508">
    <property type="component" value="Unassembled WGS sequence"/>
</dbReference>
<name>A0A938XC77_9CLOT</name>
<proteinExistence type="predicted"/>
<protein>
    <recommendedName>
        <fullName evidence="4">DUF2975 domain-containing protein</fullName>
    </recommendedName>
</protein>
<evidence type="ECO:0008006" key="4">
    <source>
        <dbReference type="Google" id="ProtNLM"/>
    </source>
</evidence>
<keyword evidence="1" id="KW-1133">Transmembrane helix</keyword>